<dbReference type="RefSeq" id="XP_043166079.1">
    <property type="nucleotide sequence ID" value="XM_043310144.1"/>
</dbReference>
<dbReference type="GO" id="GO:0005634">
    <property type="term" value="C:nucleus"/>
    <property type="evidence" value="ECO:0007669"/>
    <property type="project" value="TreeGrafter"/>
</dbReference>
<dbReference type="InterPro" id="IPR023214">
    <property type="entry name" value="HAD_sf"/>
</dbReference>
<dbReference type="InterPro" id="IPR044924">
    <property type="entry name" value="HAD-SF_hydro_IA_REG-2-like_cap"/>
</dbReference>
<gene>
    <name evidence="1" type="ORF">ALTATR162_LOCUS2538</name>
</gene>
<dbReference type="Gene3D" id="3.40.50.1000">
    <property type="entry name" value="HAD superfamily/HAD-like"/>
    <property type="match status" value="1"/>
</dbReference>
<accession>A0A8J2HVK2</accession>
<evidence type="ECO:0000313" key="1">
    <source>
        <dbReference type="EMBL" id="CAG5150068.1"/>
    </source>
</evidence>
<dbReference type="AlphaFoldDB" id="A0A8J2HVK2"/>
<dbReference type="InterPro" id="IPR051828">
    <property type="entry name" value="HAD-like_hydrolase_domain"/>
</dbReference>
<dbReference type="PANTHER" id="PTHR46191">
    <property type="match status" value="1"/>
</dbReference>
<keyword evidence="2" id="KW-1185">Reference proteome</keyword>
<dbReference type="GeneID" id="67013994"/>
<dbReference type="InterPro" id="IPR036412">
    <property type="entry name" value="HAD-like_sf"/>
</dbReference>
<dbReference type="EMBL" id="CAJRGZ010000015">
    <property type="protein sequence ID" value="CAG5150068.1"/>
    <property type="molecule type" value="Genomic_DNA"/>
</dbReference>
<name>A0A8J2HVK2_9PLEO</name>
<reference evidence="1" key="1">
    <citation type="submission" date="2021-05" db="EMBL/GenBank/DDBJ databases">
        <authorList>
            <person name="Stam R."/>
        </authorList>
    </citation>
    <scope>NUCLEOTIDE SEQUENCE</scope>
    <source>
        <strain evidence="1">CS162</strain>
    </source>
</reference>
<evidence type="ECO:0000313" key="2">
    <source>
        <dbReference type="Proteomes" id="UP000676310"/>
    </source>
</evidence>
<dbReference type="SUPFAM" id="SSF56784">
    <property type="entry name" value="HAD-like"/>
    <property type="match status" value="1"/>
</dbReference>
<dbReference type="Gene3D" id="1.10.150.720">
    <property type="entry name" value="Haloacid dehalogenase-like hydrolase"/>
    <property type="match status" value="1"/>
</dbReference>
<dbReference type="PANTHER" id="PTHR46191:SF2">
    <property type="entry name" value="HALOACID DEHALOGENASE-LIKE HYDROLASE DOMAIN-CONTAINING PROTEIN 3"/>
    <property type="match status" value="1"/>
</dbReference>
<protein>
    <recommendedName>
        <fullName evidence="3">Haloacid dehalogenase</fullName>
    </recommendedName>
</protein>
<evidence type="ECO:0008006" key="3">
    <source>
        <dbReference type="Google" id="ProtNLM"/>
    </source>
</evidence>
<dbReference type="Proteomes" id="UP000676310">
    <property type="component" value="Unassembled WGS sequence"/>
</dbReference>
<dbReference type="Pfam" id="PF00702">
    <property type="entry name" value="Hydrolase"/>
    <property type="match status" value="1"/>
</dbReference>
<proteinExistence type="predicted"/>
<organism evidence="1 2">
    <name type="scientific">Alternaria atra</name>
    <dbReference type="NCBI Taxonomy" id="119953"/>
    <lineage>
        <taxon>Eukaryota</taxon>
        <taxon>Fungi</taxon>
        <taxon>Dikarya</taxon>
        <taxon>Ascomycota</taxon>
        <taxon>Pezizomycotina</taxon>
        <taxon>Dothideomycetes</taxon>
        <taxon>Pleosporomycetidae</taxon>
        <taxon>Pleosporales</taxon>
        <taxon>Pleosporineae</taxon>
        <taxon>Pleosporaceae</taxon>
        <taxon>Alternaria</taxon>
        <taxon>Alternaria sect. Ulocladioides</taxon>
    </lineage>
</organism>
<comment type="caution">
    <text evidence="1">The sequence shown here is derived from an EMBL/GenBank/DDBJ whole genome shotgun (WGS) entry which is preliminary data.</text>
</comment>
<sequence>MSAAKPLAEKKNLLLCFDAFGTLFTPSKPIPVAYAQAAARHGINVGNTENPKEIASSFKQAFKKASQENPNYGKATGMGAEKWWANVIEDTFTPFLSKDQTFPPALTQELIRTYSSGLGYKLYPDVKPFFNMLHYARNIPRHHSLPGIWPWDRTIVGIITNSDNRVPEVLTSLRFKMSSLRYGHDADQKTRKKRSRRGQDQDVDFTVLSYDVGFEKPDRRIFAAAEELLASTLGASESSSDSPASTFEKLYVGDDLTKDAFGAEDSGWSSVLVQRDGIDCQGYGLKVSEEQVEGEGEDGKKRRVTKVGSLADLCAWRPGKEHEAFPVRYIFTKRD</sequence>
<dbReference type="OrthoDB" id="444127at2759"/>